<keyword evidence="1" id="KW-0472">Membrane</keyword>
<name>A0A931DGT5_9ACTN</name>
<keyword evidence="1" id="KW-1133">Transmembrane helix</keyword>
<evidence type="ECO:0000256" key="1">
    <source>
        <dbReference type="SAM" id="Phobius"/>
    </source>
</evidence>
<evidence type="ECO:0000313" key="2">
    <source>
        <dbReference type="EMBL" id="MBG6087236.1"/>
    </source>
</evidence>
<dbReference type="EMBL" id="JADOUA010000001">
    <property type="protein sequence ID" value="MBG6087236.1"/>
    <property type="molecule type" value="Genomic_DNA"/>
</dbReference>
<dbReference type="RefSeq" id="WP_197010129.1">
    <property type="nucleotide sequence ID" value="NZ_BAABES010000006.1"/>
</dbReference>
<accession>A0A931DGT5</accession>
<gene>
    <name evidence="2" type="ORF">IW256_001349</name>
</gene>
<proteinExistence type="predicted"/>
<organism evidence="2 3">
    <name type="scientific">Actinomadura viridis</name>
    <dbReference type="NCBI Taxonomy" id="58110"/>
    <lineage>
        <taxon>Bacteria</taxon>
        <taxon>Bacillati</taxon>
        <taxon>Actinomycetota</taxon>
        <taxon>Actinomycetes</taxon>
        <taxon>Streptosporangiales</taxon>
        <taxon>Thermomonosporaceae</taxon>
        <taxon>Actinomadura</taxon>
    </lineage>
</organism>
<comment type="caution">
    <text evidence="2">The sequence shown here is derived from an EMBL/GenBank/DDBJ whole genome shotgun (WGS) entry which is preliminary data.</text>
</comment>
<sequence length="132" mass="14225">MIGQIVGSLVALAFVGGGLLETADRLRLQRRARRARGVFVAREDVLHPGGPAVRTRAARFRFTTENGQVVERVSALTSFPGPKPGRSVDVVYDPARPQATAERVRVHQALLLIGPLLAVAGVVLLIVIWTGR</sequence>
<keyword evidence="1" id="KW-0812">Transmembrane</keyword>
<evidence type="ECO:0000313" key="3">
    <source>
        <dbReference type="Proteomes" id="UP000614047"/>
    </source>
</evidence>
<dbReference type="AlphaFoldDB" id="A0A931DGT5"/>
<feature type="transmembrane region" description="Helical" evidence="1">
    <location>
        <begin position="6"/>
        <end position="23"/>
    </location>
</feature>
<dbReference type="Proteomes" id="UP000614047">
    <property type="component" value="Unassembled WGS sequence"/>
</dbReference>
<protein>
    <recommendedName>
        <fullName evidence="4">DUF3592 domain-containing protein</fullName>
    </recommendedName>
</protein>
<reference evidence="2" key="1">
    <citation type="submission" date="2020-11" db="EMBL/GenBank/DDBJ databases">
        <title>Sequencing the genomes of 1000 actinobacteria strains.</title>
        <authorList>
            <person name="Klenk H.-P."/>
        </authorList>
    </citation>
    <scope>NUCLEOTIDE SEQUENCE</scope>
    <source>
        <strain evidence="2">DSM 43175</strain>
    </source>
</reference>
<feature type="transmembrane region" description="Helical" evidence="1">
    <location>
        <begin position="109"/>
        <end position="129"/>
    </location>
</feature>
<evidence type="ECO:0008006" key="4">
    <source>
        <dbReference type="Google" id="ProtNLM"/>
    </source>
</evidence>
<keyword evidence="3" id="KW-1185">Reference proteome</keyword>